<sequence length="81" mass="9452">MSETEYRNIRLTEEAYEQLKSRKQAGESFSDTVDRIAGERSLLDLAGIISEDEANEMRDAIQEQEDRSRENLDRLTERMDP</sequence>
<organism evidence="3 4">
    <name type="scientific">Natronorubrum sediminis</name>
    <dbReference type="NCBI Taxonomy" id="640943"/>
    <lineage>
        <taxon>Archaea</taxon>
        <taxon>Methanobacteriati</taxon>
        <taxon>Methanobacteriota</taxon>
        <taxon>Stenosarchaea group</taxon>
        <taxon>Halobacteria</taxon>
        <taxon>Halobacteriales</taxon>
        <taxon>Natrialbaceae</taxon>
        <taxon>Natronorubrum</taxon>
    </lineage>
</organism>
<keyword evidence="1" id="KW-1277">Toxin-antitoxin system</keyword>
<proteinExistence type="predicted"/>
<dbReference type="AlphaFoldDB" id="A0A1H6FJJ7"/>
<dbReference type="Pfam" id="PF02697">
    <property type="entry name" value="VAPB_antitox"/>
    <property type="match status" value="1"/>
</dbReference>
<dbReference type="EMBL" id="FNWL01000001">
    <property type="protein sequence ID" value="SEH11016.1"/>
    <property type="molecule type" value="Genomic_DNA"/>
</dbReference>
<accession>A0A1H6FJJ7</accession>
<dbReference type="InterPro" id="IPR003847">
    <property type="entry name" value="Put_antitoxin"/>
</dbReference>
<gene>
    <name evidence="3" type="ORF">SAMN04487967_0155</name>
</gene>
<evidence type="ECO:0000256" key="2">
    <source>
        <dbReference type="SAM" id="MobiDB-lite"/>
    </source>
</evidence>
<reference evidence="4" key="1">
    <citation type="submission" date="2016-10" db="EMBL/GenBank/DDBJ databases">
        <authorList>
            <person name="Varghese N."/>
            <person name="Submissions S."/>
        </authorList>
    </citation>
    <scope>NUCLEOTIDE SEQUENCE [LARGE SCALE GENOMIC DNA]</scope>
    <source>
        <strain evidence="4">CGMCC 1.8981</strain>
    </source>
</reference>
<dbReference type="OrthoDB" id="9187at2157"/>
<protein>
    <submittedName>
        <fullName evidence="3">Uncharacterized ACR, COG1753</fullName>
    </submittedName>
</protein>
<dbReference type="Proteomes" id="UP000199112">
    <property type="component" value="Unassembled WGS sequence"/>
</dbReference>
<feature type="region of interest" description="Disordered" evidence="2">
    <location>
        <begin position="56"/>
        <end position="81"/>
    </location>
</feature>
<dbReference type="RefSeq" id="WP_090503639.1">
    <property type="nucleotide sequence ID" value="NZ_FNWL01000001.1"/>
</dbReference>
<name>A0A1H6FJJ7_9EURY</name>
<evidence type="ECO:0000313" key="4">
    <source>
        <dbReference type="Proteomes" id="UP000199112"/>
    </source>
</evidence>
<evidence type="ECO:0000313" key="3">
    <source>
        <dbReference type="EMBL" id="SEH11016.1"/>
    </source>
</evidence>
<evidence type="ECO:0000256" key="1">
    <source>
        <dbReference type="ARBA" id="ARBA00022649"/>
    </source>
</evidence>
<keyword evidence="4" id="KW-1185">Reference proteome</keyword>